<dbReference type="RefSeq" id="WP_168934972.1">
    <property type="nucleotide sequence ID" value="NZ_JABAFY010000007.1"/>
</dbReference>
<dbReference type="AlphaFoldDB" id="A0A848C8K3"/>
<proteinExistence type="predicted"/>
<feature type="region of interest" description="Disordered" evidence="1">
    <location>
        <begin position="91"/>
        <end position="113"/>
    </location>
</feature>
<dbReference type="InterPro" id="IPR057727">
    <property type="entry name" value="WCX_dom"/>
</dbReference>
<dbReference type="Pfam" id="PF25583">
    <property type="entry name" value="WCX"/>
    <property type="match status" value="1"/>
</dbReference>
<reference evidence="3 4" key="1">
    <citation type="submission" date="2020-04" db="EMBL/GenBank/DDBJ databases">
        <authorList>
            <person name="Hitch T.C.A."/>
            <person name="Wylensek D."/>
            <person name="Clavel T."/>
        </authorList>
    </citation>
    <scope>NUCLEOTIDE SEQUENCE [LARGE SCALE GENOMIC DNA]</scope>
    <source>
        <strain evidence="3 4">PG-251-APC-1</strain>
    </source>
</reference>
<dbReference type="Proteomes" id="UP000522333">
    <property type="component" value="Unassembled WGS sequence"/>
</dbReference>
<evidence type="ECO:0000313" key="4">
    <source>
        <dbReference type="Proteomes" id="UP000522333"/>
    </source>
</evidence>
<organism evidence="3 4">
    <name type="scientific">Desulfovibrio piger</name>
    <dbReference type="NCBI Taxonomy" id="901"/>
    <lineage>
        <taxon>Bacteria</taxon>
        <taxon>Pseudomonadati</taxon>
        <taxon>Thermodesulfobacteriota</taxon>
        <taxon>Desulfovibrionia</taxon>
        <taxon>Desulfovibrionales</taxon>
        <taxon>Desulfovibrionaceae</taxon>
        <taxon>Desulfovibrio</taxon>
    </lineage>
</organism>
<name>A0A848C8K3_9BACT</name>
<evidence type="ECO:0000256" key="1">
    <source>
        <dbReference type="SAM" id="MobiDB-lite"/>
    </source>
</evidence>
<accession>A0A848C8K3</accession>
<dbReference type="EMBL" id="JABAFY010000007">
    <property type="protein sequence ID" value="NME51550.1"/>
    <property type="molecule type" value="Genomic_DNA"/>
</dbReference>
<gene>
    <name evidence="3" type="ORF">HF854_03150</name>
</gene>
<feature type="domain" description="WCX" evidence="2">
    <location>
        <begin position="6"/>
        <end position="84"/>
    </location>
</feature>
<sequence>MEMEEEPFEVSLRFAPEAATYAAERRWSRDQRCEMHDDGSVRLPIRAHNEAECLSWVLGFADRAQALAPDWLRREVKKTVYAMARLCHTPRKPADTAESGGSPAAACSLRLRE</sequence>
<evidence type="ECO:0000313" key="3">
    <source>
        <dbReference type="EMBL" id="NME51550.1"/>
    </source>
</evidence>
<protein>
    <submittedName>
        <fullName evidence="3">WYL domain-containing protein</fullName>
    </submittedName>
</protein>
<comment type="caution">
    <text evidence="3">The sequence shown here is derived from an EMBL/GenBank/DDBJ whole genome shotgun (WGS) entry which is preliminary data.</text>
</comment>
<evidence type="ECO:0000259" key="2">
    <source>
        <dbReference type="Pfam" id="PF25583"/>
    </source>
</evidence>